<gene>
    <name evidence="1" type="ORF">HLX92_26030</name>
</gene>
<evidence type="ECO:0000313" key="2">
    <source>
        <dbReference type="Proteomes" id="UP000523197"/>
    </source>
</evidence>
<name>A0A8T3LMI5_ECOLX</name>
<feature type="non-terminal residue" evidence="1">
    <location>
        <position position="1"/>
    </location>
</feature>
<protein>
    <submittedName>
        <fullName evidence="1">Restriction endonuclease</fullName>
    </submittedName>
</protein>
<evidence type="ECO:0000313" key="1">
    <source>
        <dbReference type="EMBL" id="MBA1889586.1"/>
    </source>
</evidence>
<organism evidence="1 2">
    <name type="scientific">Escherichia coli</name>
    <dbReference type="NCBI Taxonomy" id="562"/>
    <lineage>
        <taxon>Bacteria</taxon>
        <taxon>Pseudomonadati</taxon>
        <taxon>Pseudomonadota</taxon>
        <taxon>Gammaproteobacteria</taxon>
        <taxon>Enterobacterales</taxon>
        <taxon>Enterobacteriaceae</taxon>
        <taxon>Escherichia</taxon>
    </lineage>
</organism>
<keyword evidence="1" id="KW-0378">Hydrolase</keyword>
<dbReference type="Proteomes" id="UP000523197">
    <property type="component" value="Unassembled WGS sequence"/>
</dbReference>
<keyword evidence="1" id="KW-0540">Nuclease</keyword>
<proteinExistence type="predicted"/>
<keyword evidence="1" id="KW-0255">Endonuclease</keyword>
<sequence length="40" mass="4899">PVVDNLFWQRNGQQLHLPHDKSLWPTEQYVGWHRKQIFKA</sequence>
<comment type="caution">
    <text evidence="1">The sequence shown here is derived from an EMBL/GenBank/DDBJ whole genome shotgun (WGS) entry which is preliminary data.</text>
</comment>
<dbReference type="GO" id="GO:0004519">
    <property type="term" value="F:endonuclease activity"/>
    <property type="evidence" value="ECO:0007669"/>
    <property type="project" value="UniProtKB-KW"/>
</dbReference>
<dbReference type="AlphaFoldDB" id="A0A8T3LMI5"/>
<dbReference type="EMBL" id="JABFNF010000244">
    <property type="protein sequence ID" value="MBA1889586.1"/>
    <property type="molecule type" value="Genomic_DNA"/>
</dbReference>
<accession>A0A8T3LMI5</accession>
<reference evidence="1 2" key="1">
    <citation type="submission" date="2020-05" db="EMBL/GenBank/DDBJ databases">
        <title>Epidemiological investigations into extended-spectrum beta-lactam resistant Escherichia coli ST457 carried by Australian Silver gulls identified clonal lineages that cause ExPEC disease.</title>
        <authorList>
            <person name="Nesporova K."/>
            <person name="Wyrsch E.R."/>
            <person name="Valcek A."/>
            <person name="Bitar I."/>
            <person name="Chaw K."/>
            <person name="Harris P."/>
            <person name="Hrabak J."/>
            <person name="Djordjevic S.P."/>
            <person name="Dolejska M."/>
        </authorList>
    </citation>
    <scope>NUCLEOTIDE SEQUENCE [LARGE SCALE GENOMIC DNA]</scope>
    <source>
        <strain evidence="1 2">CE1966</strain>
    </source>
</reference>